<reference evidence="1 2" key="1">
    <citation type="journal article" date="2016" name="Mol. Biol. Evol.">
        <title>Comparative Genomics of Early-Diverging Mushroom-Forming Fungi Provides Insights into the Origins of Lignocellulose Decay Capabilities.</title>
        <authorList>
            <person name="Nagy L.G."/>
            <person name="Riley R."/>
            <person name="Tritt A."/>
            <person name="Adam C."/>
            <person name="Daum C."/>
            <person name="Floudas D."/>
            <person name="Sun H."/>
            <person name="Yadav J.S."/>
            <person name="Pangilinan J."/>
            <person name="Larsson K.H."/>
            <person name="Matsuura K."/>
            <person name="Barry K."/>
            <person name="Labutti K."/>
            <person name="Kuo R."/>
            <person name="Ohm R.A."/>
            <person name="Bhattacharya S.S."/>
            <person name="Shirouzu T."/>
            <person name="Yoshinaga Y."/>
            <person name="Martin F.M."/>
            <person name="Grigoriev I.V."/>
            <person name="Hibbett D.S."/>
        </authorList>
    </citation>
    <scope>NUCLEOTIDE SEQUENCE [LARGE SCALE GENOMIC DNA]</scope>
    <source>
        <strain evidence="1 2">HHB12029</strain>
    </source>
</reference>
<dbReference type="InParanoid" id="A0A165DMC1"/>
<protein>
    <submittedName>
        <fullName evidence="1">Uncharacterized protein</fullName>
    </submittedName>
</protein>
<name>A0A165DMC1_EXIGL</name>
<dbReference type="EMBL" id="KV426207">
    <property type="protein sequence ID" value="KZV84896.1"/>
    <property type="molecule type" value="Genomic_DNA"/>
</dbReference>
<dbReference type="STRING" id="1314781.A0A165DMC1"/>
<proteinExistence type="predicted"/>
<dbReference type="PANTHER" id="PTHR37331:SF1">
    <property type="entry name" value="YALI0F11671P"/>
    <property type="match status" value="1"/>
</dbReference>
<dbReference type="PANTHER" id="PTHR37331">
    <property type="entry name" value="YALI0F11671P"/>
    <property type="match status" value="1"/>
</dbReference>
<dbReference type="OrthoDB" id="5397701at2759"/>
<sequence length="169" mass="18535">TFEEPSRPGLFYHLVQTHTRPVFAVSLLETAPKSINSATVIGLLPAPTEDELGTESDATLEDFKPNPVFRELLFKSVKDGLARGVDDGLATLAKTVRDGWLHVNDERNEAAKTGDRIGSPDDIVGSVCVKEGKIIPDTFEPMPSYRLCTPDGVVRLSDPLMAYLIERLK</sequence>
<keyword evidence="2" id="KW-1185">Reference proteome</keyword>
<gene>
    <name evidence="1" type="ORF">EXIGLDRAFT_570852</name>
</gene>
<evidence type="ECO:0000313" key="2">
    <source>
        <dbReference type="Proteomes" id="UP000077266"/>
    </source>
</evidence>
<dbReference type="AlphaFoldDB" id="A0A165DMC1"/>
<feature type="non-terminal residue" evidence="1">
    <location>
        <position position="1"/>
    </location>
</feature>
<dbReference type="Proteomes" id="UP000077266">
    <property type="component" value="Unassembled WGS sequence"/>
</dbReference>
<evidence type="ECO:0000313" key="1">
    <source>
        <dbReference type="EMBL" id="KZV84896.1"/>
    </source>
</evidence>
<organism evidence="1 2">
    <name type="scientific">Exidia glandulosa HHB12029</name>
    <dbReference type="NCBI Taxonomy" id="1314781"/>
    <lineage>
        <taxon>Eukaryota</taxon>
        <taxon>Fungi</taxon>
        <taxon>Dikarya</taxon>
        <taxon>Basidiomycota</taxon>
        <taxon>Agaricomycotina</taxon>
        <taxon>Agaricomycetes</taxon>
        <taxon>Auriculariales</taxon>
        <taxon>Exidiaceae</taxon>
        <taxon>Exidia</taxon>
    </lineage>
</organism>
<feature type="non-terminal residue" evidence="1">
    <location>
        <position position="169"/>
    </location>
</feature>
<accession>A0A165DMC1</accession>